<organism evidence="4 5">
    <name type="scientific">Winogradskyella sediminis</name>
    <dbReference type="NCBI Taxonomy" id="1382466"/>
    <lineage>
        <taxon>Bacteria</taxon>
        <taxon>Pseudomonadati</taxon>
        <taxon>Bacteroidota</taxon>
        <taxon>Flavobacteriia</taxon>
        <taxon>Flavobacteriales</taxon>
        <taxon>Flavobacteriaceae</taxon>
        <taxon>Winogradskyella</taxon>
    </lineage>
</organism>
<feature type="signal peptide" evidence="2">
    <location>
        <begin position="1"/>
        <end position="19"/>
    </location>
</feature>
<dbReference type="Pfam" id="PF13505">
    <property type="entry name" value="OMP_b-brl"/>
    <property type="match status" value="1"/>
</dbReference>
<reference evidence="4 5" key="1">
    <citation type="submission" date="2016-10" db="EMBL/GenBank/DDBJ databases">
        <authorList>
            <person name="Varghese N."/>
            <person name="Submissions S."/>
        </authorList>
    </citation>
    <scope>NUCLEOTIDE SEQUENCE [LARGE SCALE GENOMIC DNA]</scope>
    <source>
        <strain evidence="4 5">RHA_55</strain>
    </source>
</reference>
<evidence type="ECO:0000256" key="1">
    <source>
        <dbReference type="ARBA" id="ARBA00022729"/>
    </source>
</evidence>
<dbReference type="InterPro" id="IPR027385">
    <property type="entry name" value="Beta-barrel_OMP"/>
</dbReference>
<evidence type="ECO:0000256" key="2">
    <source>
        <dbReference type="SAM" id="SignalP"/>
    </source>
</evidence>
<accession>A0A1H1WDL7</accession>
<proteinExistence type="predicted"/>
<gene>
    <name evidence="4" type="ORF">SAMN04489797_2843</name>
</gene>
<keyword evidence="5" id="KW-1185">Reference proteome</keyword>
<keyword evidence="1 2" id="KW-0732">Signal</keyword>
<dbReference type="InterPro" id="IPR011250">
    <property type="entry name" value="OMP/PagP_B-barrel"/>
</dbReference>
<dbReference type="Gene3D" id="2.40.160.20">
    <property type="match status" value="1"/>
</dbReference>
<feature type="chain" id="PRO_5009264307" evidence="2">
    <location>
        <begin position="20"/>
        <end position="176"/>
    </location>
</feature>
<protein>
    <submittedName>
        <fullName evidence="4">Outer membrane protein beta-barrel domain-containing protein</fullName>
    </submittedName>
</protein>
<dbReference type="RefSeq" id="WP_092447305.1">
    <property type="nucleotide sequence ID" value="NZ_JBLXAG010000006.1"/>
</dbReference>
<sequence>MKKYVVALLLVAFTSVAMSQDILYGVRGALNVSNVDFDPDADFENKHRNGFAFAGFVDFSLSDNLSLLTELQWSAEGAEERNLRADYLKLPILLRFAISDDLLLGVGPQIALKTWEYEDAFSTFAFSGVAGLEYMITDELFLDARYYYGITNILEEDVTDVEAKNHVIQFGFGIKL</sequence>
<dbReference type="SUPFAM" id="SSF56925">
    <property type="entry name" value="OMPA-like"/>
    <property type="match status" value="1"/>
</dbReference>
<evidence type="ECO:0000313" key="4">
    <source>
        <dbReference type="EMBL" id="SDS95223.1"/>
    </source>
</evidence>
<evidence type="ECO:0000313" key="5">
    <source>
        <dbReference type="Proteomes" id="UP000198963"/>
    </source>
</evidence>
<feature type="domain" description="Outer membrane protein beta-barrel" evidence="3">
    <location>
        <begin position="6"/>
        <end position="174"/>
    </location>
</feature>
<dbReference type="AlphaFoldDB" id="A0A1H1WDL7"/>
<name>A0A1H1WDL7_9FLAO</name>
<dbReference type="STRING" id="1249933.SAMN04489797_2843"/>
<evidence type="ECO:0000259" key="3">
    <source>
        <dbReference type="Pfam" id="PF13505"/>
    </source>
</evidence>
<dbReference type="Proteomes" id="UP000198963">
    <property type="component" value="Chromosome I"/>
</dbReference>
<dbReference type="EMBL" id="LT629774">
    <property type="protein sequence ID" value="SDS95223.1"/>
    <property type="molecule type" value="Genomic_DNA"/>
</dbReference>